<dbReference type="GO" id="GO:0032259">
    <property type="term" value="P:methylation"/>
    <property type="evidence" value="ECO:0007669"/>
    <property type="project" value="UniProtKB-KW"/>
</dbReference>
<dbReference type="EMBL" id="JABXXQ010000543">
    <property type="protein sequence ID" value="NVN31895.1"/>
    <property type="molecule type" value="Genomic_DNA"/>
</dbReference>
<dbReference type="Proteomes" id="UP000565205">
    <property type="component" value="Unassembled WGS sequence"/>
</dbReference>
<feature type="non-terminal residue" evidence="1">
    <location>
        <position position="1"/>
    </location>
</feature>
<dbReference type="RefSeq" id="WP_394367862.1">
    <property type="nucleotide sequence ID" value="NZ_JABXXQ010000543.1"/>
</dbReference>
<dbReference type="Gene3D" id="3.40.50.150">
    <property type="entry name" value="Vaccinia Virus protein VP39"/>
    <property type="match status" value="1"/>
</dbReference>
<gene>
    <name evidence="1" type="ORF">HUK83_16335</name>
</gene>
<dbReference type="GO" id="GO:0003676">
    <property type="term" value="F:nucleic acid binding"/>
    <property type="evidence" value="ECO:0007669"/>
    <property type="project" value="InterPro"/>
</dbReference>
<dbReference type="PANTHER" id="PTHR18895">
    <property type="entry name" value="HEMK METHYLTRANSFERASE"/>
    <property type="match status" value="1"/>
</dbReference>
<dbReference type="AlphaFoldDB" id="A0A850NWG7"/>
<dbReference type="PROSITE" id="PS00092">
    <property type="entry name" value="N6_MTASE"/>
    <property type="match status" value="1"/>
</dbReference>
<protein>
    <submittedName>
        <fullName evidence="1">Protein-(Glutamine-N5) methyltransferase, release factor-specific</fullName>
    </submittedName>
</protein>
<dbReference type="SUPFAM" id="SSF53335">
    <property type="entry name" value="S-adenosyl-L-methionine-dependent methyltransferases"/>
    <property type="match status" value="1"/>
</dbReference>
<organism evidence="1 2">
    <name type="scientific">Endobacter medicaginis</name>
    <dbReference type="NCBI Taxonomy" id="1181271"/>
    <lineage>
        <taxon>Bacteria</taxon>
        <taxon>Pseudomonadati</taxon>
        <taxon>Pseudomonadota</taxon>
        <taxon>Alphaproteobacteria</taxon>
        <taxon>Acetobacterales</taxon>
        <taxon>Acetobacteraceae</taxon>
        <taxon>Endobacter</taxon>
    </lineage>
</organism>
<dbReference type="InterPro" id="IPR002052">
    <property type="entry name" value="DNA_methylase_N6_adenine_CS"/>
</dbReference>
<evidence type="ECO:0000313" key="2">
    <source>
        <dbReference type="Proteomes" id="UP000565205"/>
    </source>
</evidence>
<dbReference type="GO" id="GO:0036009">
    <property type="term" value="F:protein-glutamine N-methyltransferase activity"/>
    <property type="evidence" value="ECO:0007669"/>
    <property type="project" value="TreeGrafter"/>
</dbReference>
<evidence type="ECO:0000313" key="1">
    <source>
        <dbReference type="EMBL" id="NVN31895.1"/>
    </source>
</evidence>
<sequence length="131" mass="13818">RRNGLAGRSAVLCSDWGAALGERGRGGGFDVILANPPYIPSGDLSGLMAEVRHWEPRAALDGGADGLDAYRTILPLAMRLLAEEGVLLLEFGIGQAPALVAMLAAHGFDLLALRCDLGGIERVMAARRRLV</sequence>
<dbReference type="PANTHER" id="PTHR18895:SF74">
    <property type="entry name" value="MTRF1L RELEASE FACTOR GLUTAMINE METHYLTRANSFERASE"/>
    <property type="match status" value="1"/>
</dbReference>
<dbReference type="InterPro" id="IPR050320">
    <property type="entry name" value="N5-glutamine_MTase"/>
</dbReference>
<dbReference type="InterPro" id="IPR029063">
    <property type="entry name" value="SAM-dependent_MTases_sf"/>
</dbReference>
<name>A0A850NWG7_9PROT</name>
<keyword evidence="1" id="KW-0489">Methyltransferase</keyword>
<accession>A0A850NWG7</accession>
<keyword evidence="1" id="KW-0808">Transferase</keyword>
<reference evidence="1 2" key="1">
    <citation type="submission" date="2020-06" db="EMBL/GenBank/DDBJ databases">
        <title>Description of novel acetic acid bacteria.</title>
        <authorList>
            <person name="Sombolestani A."/>
        </authorList>
    </citation>
    <scope>NUCLEOTIDE SEQUENCE [LARGE SCALE GENOMIC DNA]</scope>
    <source>
        <strain evidence="1 2">LMG 26838</strain>
    </source>
</reference>
<proteinExistence type="predicted"/>
<comment type="caution">
    <text evidence="1">The sequence shown here is derived from an EMBL/GenBank/DDBJ whole genome shotgun (WGS) entry which is preliminary data.</text>
</comment>